<keyword evidence="8" id="KW-1185">Reference proteome</keyword>
<protein>
    <submittedName>
        <fullName evidence="7">Zinc ABC transporter substrate-binding protein AztC</fullName>
    </submittedName>
</protein>
<sequence>MSRTRPAGRRIRVPALLLLVVALLSSGCGAVAADRDGIVVTTNILGDVTRNVVGDQAEITVLMKPDADPHSFGISAQEAARMERAGLIIHNGLGLEEGIGRNVRAAADVGTPEVAVGERVDPIPYVSGESGGAPDPHFWTDPLRVRDAALLIAEEVVAHVDGVDPAAVRANAERYAEEITALDADMTVSFAAITPERRTLVTNHHVFGYLAQRYDFEVVGAVLPSGTTLASPSASDLSGLADTIRGAGVPTIFADSSQPDRLARVLAEQAGVDVEVVPLFSESLGGPGSGAETYLDLMRSNTVAIGEGLQN</sequence>
<evidence type="ECO:0000256" key="4">
    <source>
        <dbReference type="ARBA" id="ARBA00022729"/>
    </source>
</evidence>
<organism evidence="7 8">
    <name type="scientific">Pseudonocardia nematodicida</name>
    <dbReference type="NCBI Taxonomy" id="1206997"/>
    <lineage>
        <taxon>Bacteria</taxon>
        <taxon>Bacillati</taxon>
        <taxon>Actinomycetota</taxon>
        <taxon>Actinomycetes</taxon>
        <taxon>Pseudonocardiales</taxon>
        <taxon>Pseudonocardiaceae</taxon>
        <taxon>Pseudonocardia</taxon>
    </lineage>
</organism>
<dbReference type="Gene3D" id="3.40.50.1980">
    <property type="entry name" value="Nitrogenase molybdenum iron protein domain"/>
    <property type="match status" value="2"/>
</dbReference>
<feature type="chain" id="PRO_5047143364" evidence="6">
    <location>
        <begin position="33"/>
        <end position="311"/>
    </location>
</feature>
<dbReference type="PANTHER" id="PTHR42953">
    <property type="entry name" value="HIGH-AFFINITY ZINC UPTAKE SYSTEM PROTEIN ZNUA-RELATED"/>
    <property type="match status" value="1"/>
</dbReference>
<dbReference type="Proteomes" id="UP001494902">
    <property type="component" value="Unassembled WGS sequence"/>
</dbReference>
<feature type="signal peptide" evidence="6">
    <location>
        <begin position="1"/>
        <end position="32"/>
    </location>
</feature>
<gene>
    <name evidence="7" type="primary">aztC</name>
    <name evidence="7" type="ORF">WIS52_23510</name>
</gene>
<dbReference type="InterPro" id="IPR006127">
    <property type="entry name" value="ZnuA-like"/>
</dbReference>
<dbReference type="SUPFAM" id="SSF53807">
    <property type="entry name" value="Helical backbone' metal receptor"/>
    <property type="match status" value="1"/>
</dbReference>
<evidence type="ECO:0000313" key="8">
    <source>
        <dbReference type="Proteomes" id="UP001494902"/>
    </source>
</evidence>
<evidence type="ECO:0000313" key="7">
    <source>
        <dbReference type="EMBL" id="MEQ3553450.1"/>
    </source>
</evidence>
<evidence type="ECO:0000256" key="6">
    <source>
        <dbReference type="SAM" id="SignalP"/>
    </source>
</evidence>
<dbReference type="PROSITE" id="PS51257">
    <property type="entry name" value="PROKAR_LIPOPROTEIN"/>
    <property type="match status" value="1"/>
</dbReference>
<dbReference type="InterPro" id="IPR050492">
    <property type="entry name" value="Bact_metal-bind_prot9"/>
</dbReference>
<keyword evidence="2 5" id="KW-0813">Transport</keyword>
<dbReference type="PRINTS" id="PR00691">
    <property type="entry name" value="ADHESINB"/>
</dbReference>
<reference evidence="7 8" key="1">
    <citation type="submission" date="2024-03" db="EMBL/GenBank/DDBJ databases">
        <title>Draft genome sequence of Pseudonocardia nematodicida JCM 31783.</title>
        <authorList>
            <person name="Butdee W."/>
            <person name="Duangmal K."/>
        </authorList>
    </citation>
    <scope>NUCLEOTIDE SEQUENCE [LARGE SCALE GENOMIC DNA]</scope>
    <source>
        <strain evidence="7 8">JCM 31783</strain>
    </source>
</reference>
<comment type="subcellular location">
    <subcellularLocation>
        <location evidence="1">Cell envelope</location>
    </subcellularLocation>
</comment>
<dbReference type="PANTHER" id="PTHR42953:SF1">
    <property type="entry name" value="METAL-BINDING PROTEIN HI_0362-RELATED"/>
    <property type="match status" value="1"/>
</dbReference>
<dbReference type="RefSeq" id="WP_349300517.1">
    <property type="nucleotide sequence ID" value="NZ_JBEDNQ010000010.1"/>
</dbReference>
<dbReference type="NCBIfam" id="NF040870">
    <property type="entry name" value="AztC"/>
    <property type="match status" value="1"/>
</dbReference>
<evidence type="ECO:0000256" key="2">
    <source>
        <dbReference type="ARBA" id="ARBA00022448"/>
    </source>
</evidence>
<proteinExistence type="inferred from homology"/>
<name>A0ABV1KG65_9PSEU</name>
<keyword evidence="4 6" id="KW-0732">Signal</keyword>
<dbReference type="EMBL" id="JBEDNQ010000010">
    <property type="protein sequence ID" value="MEQ3553450.1"/>
    <property type="molecule type" value="Genomic_DNA"/>
</dbReference>
<dbReference type="InterPro" id="IPR047701">
    <property type="entry name" value="AztC-like"/>
</dbReference>
<accession>A0ABV1KG65</accession>
<comment type="caution">
    <text evidence="7">The sequence shown here is derived from an EMBL/GenBank/DDBJ whole genome shotgun (WGS) entry which is preliminary data.</text>
</comment>
<dbReference type="Pfam" id="PF01297">
    <property type="entry name" value="ZnuA"/>
    <property type="match status" value="1"/>
</dbReference>
<dbReference type="PRINTS" id="PR00690">
    <property type="entry name" value="ADHESNFAMILY"/>
</dbReference>
<evidence type="ECO:0000256" key="5">
    <source>
        <dbReference type="RuleBase" id="RU003512"/>
    </source>
</evidence>
<keyword evidence="3" id="KW-0479">Metal-binding</keyword>
<evidence type="ECO:0000256" key="3">
    <source>
        <dbReference type="ARBA" id="ARBA00022723"/>
    </source>
</evidence>
<dbReference type="InterPro" id="IPR006128">
    <property type="entry name" value="Lipoprotein_PsaA-like"/>
</dbReference>
<evidence type="ECO:0000256" key="1">
    <source>
        <dbReference type="ARBA" id="ARBA00004196"/>
    </source>
</evidence>
<dbReference type="InterPro" id="IPR006129">
    <property type="entry name" value="AdhesinB"/>
</dbReference>
<comment type="similarity">
    <text evidence="5">Belongs to the bacterial solute-binding protein 9 family.</text>
</comment>